<evidence type="ECO:0000313" key="4">
    <source>
        <dbReference type="EMBL" id="ADV15254.1"/>
    </source>
</evidence>
<geneLocation type="plasmid" evidence="4 5">
    <name>pMESCI01</name>
</geneLocation>
<dbReference type="InterPro" id="IPR051199">
    <property type="entry name" value="LPS_LOS_Heptosyltrfase"/>
</dbReference>
<dbReference type="GO" id="GO:0008713">
    <property type="term" value="F:ADP-heptose-lipopolysaccharide heptosyltransferase activity"/>
    <property type="evidence" value="ECO:0007669"/>
    <property type="project" value="TreeGrafter"/>
</dbReference>
<evidence type="ECO:0000256" key="1">
    <source>
        <dbReference type="ARBA" id="ARBA00022676"/>
    </source>
</evidence>
<dbReference type="eggNOG" id="COG0859">
    <property type="taxonomic scope" value="Bacteria"/>
</dbReference>
<name>E8TPL9_MESCW</name>
<reference evidence="5" key="1">
    <citation type="submission" date="2011-01" db="EMBL/GenBank/DDBJ databases">
        <title>Complete sequence of plasmid of Mesorhizobium ciceri bv. biserrulae WSM1271.</title>
        <authorList>
            <person name="Lucas S."/>
            <person name="Copeland A."/>
            <person name="Lapidus A."/>
            <person name="Cheng J.-F."/>
            <person name="Goodwin L."/>
            <person name="Pitluck S."/>
            <person name="Teshima H."/>
            <person name="Detter J.C."/>
            <person name="Han C."/>
            <person name="Tapia R."/>
            <person name="Land M."/>
            <person name="Hauser L."/>
            <person name="Kyrpides N."/>
            <person name="Ivanova N."/>
            <person name="Nandasena K."/>
            <person name="Reeve W.G."/>
            <person name="Howieson J.G."/>
            <person name="O'Hara G."/>
            <person name="Tiwari R.P."/>
            <person name="Woyke T."/>
        </authorList>
    </citation>
    <scope>NUCLEOTIDE SEQUENCE [LARGE SCALE GENOMIC DNA]</scope>
    <source>
        <strain evidence="5">HAMBI 2942 / LMG 23838 / WSM1271</strain>
        <plasmid evidence="5">Plasmid pMESCI01</plasmid>
    </source>
</reference>
<dbReference type="PANTHER" id="PTHR30160">
    <property type="entry name" value="TETRAACYLDISACCHARIDE 4'-KINASE-RELATED"/>
    <property type="match status" value="1"/>
</dbReference>
<dbReference type="CDD" id="cd03789">
    <property type="entry name" value="GT9_LPS_heptosyltransferase"/>
    <property type="match status" value="1"/>
</dbReference>
<dbReference type="PATRIC" id="fig|765698.3.peg.205"/>
<keyword evidence="4" id="KW-0614">Plasmid</keyword>
<keyword evidence="2 4" id="KW-0808">Transferase</keyword>
<dbReference type="Proteomes" id="UP000007471">
    <property type="component" value="Plasmid pMESCI01"/>
</dbReference>
<dbReference type="GO" id="GO:0005829">
    <property type="term" value="C:cytosol"/>
    <property type="evidence" value="ECO:0007669"/>
    <property type="project" value="TreeGrafter"/>
</dbReference>
<dbReference type="AlphaFoldDB" id="E8TPL9"/>
<dbReference type="HOGENOM" id="CLU_038371_0_0_5"/>
<organism evidence="4 5">
    <name type="scientific">Mesorhizobium ciceri biovar biserrulae (strain HAMBI 2942 / LMG 23838 / WSM1271)</name>
    <dbReference type="NCBI Taxonomy" id="765698"/>
    <lineage>
        <taxon>Bacteria</taxon>
        <taxon>Pseudomonadati</taxon>
        <taxon>Pseudomonadota</taxon>
        <taxon>Alphaproteobacteria</taxon>
        <taxon>Hyphomicrobiales</taxon>
        <taxon>Phyllobacteriaceae</taxon>
        <taxon>Mesorhizobium</taxon>
    </lineage>
</organism>
<dbReference type="PANTHER" id="PTHR30160:SF1">
    <property type="entry name" value="LIPOPOLYSACCHARIDE 1,2-N-ACETYLGLUCOSAMINETRANSFERASE-RELATED"/>
    <property type="match status" value="1"/>
</dbReference>
<dbReference type="RefSeq" id="WP_013525200.1">
    <property type="nucleotide sequence ID" value="NC_014918.1"/>
</dbReference>
<dbReference type="KEGG" id="mci:Mesci_6260"/>
<keyword evidence="1" id="KW-0328">Glycosyltransferase</keyword>
<evidence type="ECO:0000256" key="2">
    <source>
        <dbReference type="ARBA" id="ARBA00022679"/>
    </source>
</evidence>
<evidence type="ECO:0000256" key="3">
    <source>
        <dbReference type="SAM" id="MobiDB-lite"/>
    </source>
</evidence>
<dbReference type="InterPro" id="IPR002201">
    <property type="entry name" value="Glyco_trans_9"/>
</dbReference>
<dbReference type="Gene3D" id="3.40.50.2000">
    <property type="entry name" value="Glycogen Phosphorylase B"/>
    <property type="match status" value="2"/>
</dbReference>
<sequence length="402" mass="43200">MTNILPHRFDVLNISMADRLAVKSILVIQAKYIGDVILTSALMRNLRVAYPHAIMAMLCAPGLRDLVVSQGIADIAIGFDPRGGGRSLTRRLKEYSSLVAELRRRKFELTIDLTDSKTSRIIHKLIGAPMRVGYDPPEVPLKSWESQPANIFAETFGQGGAHYLYRYLSPLRALGITSSEVTPRLEPTSIGRGASTQILAQSNLNAKAFVAVHAGARFEGRCWQPERFAAVIDEVYETTGLRSLLIGGPDESAIAQRILNVAVSPLASVVGKASLETLTALLADAFIFLGNESGPMHLAASVGTPVVGLYGLTPPDVWGPVGVPYRTVEPPLPCQCVAPHLCKPNNPGGVYCVHRLPVAKVAQATHELIEAVRQQGNASVNSPSPGGDALILPSAQDRSRLQ</sequence>
<accession>E8TPL9</accession>
<dbReference type="SUPFAM" id="SSF53756">
    <property type="entry name" value="UDP-Glycosyltransferase/glycogen phosphorylase"/>
    <property type="match status" value="1"/>
</dbReference>
<dbReference type="EMBL" id="CP002448">
    <property type="protein sequence ID" value="ADV15254.1"/>
    <property type="molecule type" value="Genomic_DNA"/>
</dbReference>
<dbReference type="OrthoDB" id="9797795at2"/>
<dbReference type="Pfam" id="PF01075">
    <property type="entry name" value="Glyco_transf_9"/>
    <property type="match status" value="1"/>
</dbReference>
<feature type="region of interest" description="Disordered" evidence="3">
    <location>
        <begin position="376"/>
        <end position="402"/>
    </location>
</feature>
<protein>
    <submittedName>
        <fullName evidence="4">Glycosyl transferase family 9</fullName>
    </submittedName>
</protein>
<gene>
    <name evidence="4" type="ordered locus">Mesci_6260</name>
</gene>
<dbReference type="GO" id="GO:0009244">
    <property type="term" value="P:lipopolysaccharide core region biosynthetic process"/>
    <property type="evidence" value="ECO:0007669"/>
    <property type="project" value="TreeGrafter"/>
</dbReference>
<proteinExistence type="predicted"/>
<evidence type="ECO:0000313" key="5">
    <source>
        <dbReference type="Proteomes" id="UP000007471"/>
    </source>
</evidence>